<evidence type="ECO:0000313" key="2">
    <source>
        <dbReference type="Proteomes" id="UP001470230"/>
    </source>
</evidence>
<accession>A0ABR2IYW7</accession>
<gene>
    <name evidence="1" type="ORF">M9Y10_008443</name>
</gene>
<dbReference type="PANTHER" id="PTHR47457">
    <property type="entry name" value="OS05G0345500 PROTEIN"/>
    <property type="match status" value="1"/>
</dbReference>
<dbReference type="PANTHER" id="PTHR47457:SF1">
    <property type="entry name" value="BTB DOMAIN-CONTAINING PROTEIN-RELATED"/>
    <property type="match status" value="1"/>
</dbReference>
<proteinExistence type="predicted"/>
<dbReference type="Gene3D" id="2.60.120.260">
    <property type="entry name" value="Galactose-binding domain-like"/>
    <property type="match status" value="1"/>
</dbReference>
<sequence length="441" mass="52037">MDENHIKLHTNSIMEVPLIQYDNNFTFIVNDKEFKTSRIIADLLSPRICQIHSFDPTIDTFTISTYYKGNFSYILGLINFDKNVIPDSEIPFISEVINFLDNKSIEIHQKANITITNDNVFELIKMHEKYSVFYSDSYQKEIEYISSHFFELNRESEEFCNLALSTLERIFENTNLQLESEDQLLSLISHLYLRDKRYSILFEFIEFSNLSQNKISEFLRIFDFNDITLGIWEKISFRLEQNINQPNQPKKVKSRYIQNIIPQNSEKSIFLPFQSDKEFNGIINYLSTQSRGNIFQKINISSSSTANENESFSPINSILYEDETRYFLSGSHKNSWLCFDFKKHRIIPTNYTIRSFHALPNEGAHPKSWVIEGSNDNHDWTILDKQKDCPLLNGMNLVHTFSIENPEEKDFRFIRIRQTMCNWVFSDCLCIDSIEFYGYLL</sequence>
<evidence type="ECO:0008006" key="3">
    <source>
        <dbReference type="Google" id="ProtNLM"/>
    </source>
</evidence>
<reference evidence="1 2" key="1">
    <citation type="submission" date="2024-04" db="EMBL/GenBank/DDBJ databases">
        <title>Tritrichomonas musculus Genome.</title>
        <authorList>
            <person name="Alves-Ferreira E."/>
            <person name="Grigg M."/>
            <person name="Lorenzi H."/>
            <person name="Galac M."/>
        </authorList>
    </citation>
    <scope>NUCLEOTIDE SEQUENCE [LARGE SCALE GENOMIC DNA]</scope>
    <source>
        <strain evidence="1 2">EAF2021</strain>
    </source>
</reference>
<dbReference type="Proteomes" id="UP001470230">
    <property type="component" value="Unassembled WGS sequence"/>
</dbReference>
<dbReference type="EMBL" id="JAPFFF010000014">
    <property type="protein sequence ID" value="KAK8870557.1"/>
    <property type="molecule type" value="Genomic_DNA"/>
</dbReference>
<comment type="caution">
    <text evidence="1">The sequence shown here is derived from an EMBL/GenBank/DDBJ whole genome shotgun (WGS) entry which is preliminary data.</text>
</comment>
<organism evidence="1 2">
    <name type="scientific">Tritrichomonas musculus</name>
    <dbReference type="NCBI Taxonomy" id="1915356"/>
    <lineage>
        <taxon>Eukaryota</taxon>
        <taxon>Metamonada</taxon>
        <taxon>Parabasalia</taxon>
        <taxon>Tritrichomonadida</taxon>
        <taxon>Tritrichomonadidae</taxon>
        <taxon>Tritrichomonas</taxon>
    </lineage>
</organism>
<name>A0ABR2IYW7_9EUKA</name>
<protein>
    <recommendedName>
        <fullName evidence="3">F5/8 type C domain-containing protein</fullName>
    </recommendedName>
</protein>
<dbReference type="SUPFAM" id="SSF49785">
    <property type="entry name" value="Galactose-binding domain-like"/>
    <property type="match status" value="1"/>
</dbReference>
<evidence type="ECO:0000313" key="1">
    <source>
        <dbReference type="EMBL" id="KAK8870557.1"/>
    </source>
</evidence>
<keyword evidence="2" id="KW-1185">Reference proteome</keyword>
<dbReference type="InterPro" id="IPR008979">
    <property type="entry name" value="Galactose-bd-like_sf"/>
</dbReference>